<keyword evidence="5 7" id="KW-0808">Transferase</keyword>
<dbReference type="InterPro" id="IPR041525">
    <property type="entry name" value="N/Namide_PRibTrfase"/>
</dbReference>
<evidence type="ECO:0000313" key="7">
    <source>
        <dbReference type="EMBL" id="MPC46457.1"/>
    </source>
</evidence>
<comment type="pathway">
    <text evidence="1">Cofactor biosynthesis; NAD(+) biosynthesis.</text>
</comment>
<evidence type="ECO:0000256" key="3">
    <source>
        <dbReference type="ARBA" id="ARBA00022642"/>
    </source>
</evidence>
<dbReference type="InterPro" id="IPR036068">
    <property type="entry name" value="Nicotinate_pribotase-like_C"/>
</dbReference>
<keyword evidence="3" id="KW-0662">Pyridine nucleotide biosynthesis</keyword>
<evidence type="ECO:0000259" key="6">
    <source>
        <dbReference type="Pfam" id="PF04095"/>
    </source>
</evidence>
<evidence type="ECO:0000256" key="5">
    <source>
        <dbReference type="ARBA" id="ARBA00022679"/>
    </source>
</evidence>
<dbReference type="AlphaFoldDB" id="A0A5B7FMA2"/>
<keyword evidence="4 7" id="KW-0328">Glycosyltransferase</keyword>
<reference evidence="7 8" key="1">
    <citation type="submission" date="2019-05" db="EMBL/GenBank/DDBJ databases">
        <title>Another draft genome of Portunus trituberculatus and its Hox gene families provides insights of decapod evolution.</title>
        <authorList>
            <person name="Jeong J.-H."/>
            <person name="Song I."/>
            <person name="Kim S."/>
            <person name="Choi T."/>
            <person name="Kim D."/>
            <person name="Ryu S."/>
            <person name="Kim W."/>
        </authorList>
    </citation>
    <scope>NUCLEOTIDE SEQUENCE [LARGE SCALE GENOMIC DNA]</scope>
    <source>
        <tissue evidence="7">Muscle</tissue>
    </source>
</reference>
<accession>A0A5B7FMA2</accession>
<dbReference type="UniPathway" id="UPA00253"/>
<comment type="similarity">
    <text evidence="2">Belongs to the NAPRTase family.</text>
</comment>
<dbReference type="PANTHER" id="PTHR43816">
    <property type="entry name" value="NICOTINAMIDE PHOSPHORIBOSYLTRANSFERASE"/>
    <property type="match status" value="1"/>
</dbReference>
<protein>
    <submittedName>
        <fullName evidence="7">Nicotinamide phosphoribosyltransferase</fullName>
    </submittedName>
</protein>
<gene>
    <name evidence="7" type="primary">Nampt</name>
    <name evidence="7" type="ORF">E2C01_040177</name>
</gene>
<dbReference type="PANTHER" id="PTHR43816:SF1">
    <property type="entry name" value="NICOTINAMIDE PHOSPHORIBOSYLTRANSFERASE"/>
    <property type="match status" value="1"/>
</dbReference>
<dbReference type="GO" id="GO:0009435">
    <property type="term" value="P:NAD+ biosynthetic process"/>
    <property type="evidence" value="ECO:0007669"/>
    <property type="project" value="UniProtKB-UniPathway"/>
</dbReference>
<dbReference type="GO" id="GO:0047280">
    <property type="term" value="F:nicotinamide phosphoribosyltransferase activity"/>
    <property type="evidence" value="ECO:0007669"/>
    <property type="project" value="TreeGrafter"/>
</dbReference>
<dbReference type="EMBL" id="VSRR010007217">
    <property type="protein sequence ID" value="MPC46457.1"/>
    <property type="molecule type" value="Genomic_DNA"/>
</dbReference>
<organism evidence="7 8">
    <name type="scientific">Portunus trituberculatus</name>
    <name type="common">Swimming crab</name>
    <name type="synonym">Neptunus trituberculatus</name>
    <dbReference type="NCBI Taxonomy" id="210409"/>
    <lineage>
        <taxon>Eukaryota</taxon>
        <taxon>Metazoa</taxon>
        <taxon>Ecdysozoa</taxon>
        <taxon>Arthropoda</taxon>
        <taxon>Crustacea</taxon>
        <taxon>Multicrustacea</taxon>
        <taxon>Malacostraca</taxon>
        <taxon>Eumalacostraca</taxon>
        <taxon>Eucarida</taxon>
        <taxon>Decapoda</taxon>
        <taxon>Pleocyemata</taxon>
        <taxon>Brachyura</taxon>
        <taxon>Eubrachyura</taxon>
        <taxon>Portunoidea</taxon>
        <taxon>Portunidae</taxon>
        <taxon>Portuninae</taxon>
        <taxon>Portunus</taxon>
    </lineage>
</organism>
<feature type="domain" description="Nicotinate/nicotinamide phosphoribosyltransferase" evidence="6">
    <location>
        <begin position="92"/>
        <end position="132"/>
    </location>
</feature>
<dbReference type="InterPro" id="IPR016471">
    <property type="entry name" value="Nicotinamide_PRibTrfase"/>
</dbReference>
<dbReference type="Pfam" id="PF04095">
    <property type="entry name" value="NAPRTase"/>
    <property type="match status" value="1"/>
</dbReference>
<dbReference type="SUPFAM" id="SSF51690">
    <property type="entry name" value="Nicotinate/Quinolinate PRTase C-terminal domain-like"/>
    <property type="match status" value="1"/>
</dbReference>
<name>A0A5B7FMA2_PORTR</name>
<evidence type="ECO:0000256" key="2">
    <source>
        <dbReference type="ARBA" id="ARBA00010897"/>
    </source>
</evidence>
<evidence type="ECO:0000313" key="8">
    <source>
        <dbReference type="Proteomes" id="UP000324222"/>
    </source>
</evidence>
<evidence type="ECO:0000256" key="1">
    <source>
        <dbReference type="ARBA" id="ARBA00004790"/>
    </source>
</evidence>
<dbReference type="OrthoDB" id="193380at2759"/>
<proteinExistence type="inferred from homology"/>
<evidence type="ECO:0000256" key="4">
    <source>
        <dbReference type="ARBA" id="ARBA00022676"/>
    </source>
</evidence>
<sequence>MKGGGVKDEGGFGWAEEVGRRAAEVLGGEDGVGGVGMGGRRLEVSGLLSRLEVSLHFIERKSLLGFGDQELPEDFLSRVSQGRLSPPGHGAVNRDTQKCAYKVSYAEVEGEGMEVFKQPITDSGKTSKKGRLTLERGEDGTYITVQHGKGDLAKDLLVPIFEDGTLLQEYTFEEVKQRADQGLQDFDIIKFLQESKN</sequence>
<keyword evidence="8" id="KW-1185">Reference proteome</keyword>
<dbReference type="Proteomes" id="UP000324222">
    <property type="component" value="Unassembled WGS sequence"/>
</dbReference>
<comment type="caution">
    <text evidence="7">The sequence shown here is derived from an EMBL/GenBank/DDBJ whole genome shotgun (WGS) entry which is preliminary data.</text>
</comment>